<dbReference type="EMBL" id="CM020618">
    <property type="protein sequence ID" value="KAK1860711.1"/>
    <property type="molecule type" value="Genomic_DNA"/>
</dbReference>
<name>A0ACC3BSM2_PYRYE</name>
<accession>A0ACC3BSM2</accession>
<proteinExistence type="predicted"/>
<dbReference type="Proteomes" id="UP000798662">
    <property type="component" value="Chromosome 1"/>
</dbReference>
<keyword evidence="2" id="KW-1185">Reference proteome</keyword>
<protein>
    <submittedName>
        <fullName evidence="1">Uncharacterized protein</fullName>
    </submittedName>
</protein>
<organism evidence="1 2">
    <name type="scientific">Pyropia yezoensis</name>
    <name type="common">Susabi-nori</name>
    <name type="synonym">Porphyra yezoensis</name>
    <dbReference type="NCBI Taxonomy" id="2788"/>
    <lineage>
        <taxon>Eukaryota</taxon>
        <taxon>Rhodophyta</taxon>
        <taxon>Bangiophyceae</taxon>
        <taxon>Bangiales</taxon>
        <taxon>Bangiaceae</taxon>
        <taxon>Pyropia</taxon>
    </lineage>
</organism>
<evidence type="ECO:0000313" key="1">
    <source>
        <dbReference type="EMBL" id="KAK1860711.1"/>
    </source>
</evidence>
<sequence>MLIRLVVGGVPFEVLAVQGAPRTPMYPADALLTPTVYIDAVAGVRATTKKLVAAFGGIEGPTRGEAATAAATSLATAAILSRGSRPTTPTEVTESVAAHQRAVVDILRAEYVNRFHAPTRAALDVAAAAAEVNWEHPPPLADAAATVARGAAGMWLYRGPAVGTLSYRYRPPIYRDCPGAPRPNRRGGKATAAAAASVLVERPPPTAAQLRTHSGILWVKELPVPKRRIVVTSELQPERVVAAYQVGVAPNRVGQFPYRYVES</sequence>
<gene>
    <name evidence="1" type="ORF">I4F81_003299</name>
</gene>
<comment type="caution">
    <text evidence="1">The sequence shown here is derived from an EMBL/GenBank/DDBJ whole genome shotgun (WGS) entry which is preliminary data.</text>
</comment>
<reference evidence="1" key="1">
    <citation type="submission" date="2019-11" db="EMBL/GenBank/DDBJ databases">
        <title>Nori genome reveals adaptations in red seaweeds to the harsh intertidal environment.</title>
        <authorList>
            <person name="Wang D."/>
            <person name="Mao Y."/>
        </authorList>
    </citation>
    <scope>NUCLEOTIDE SEQUENCE</scope>
    <source>
        <tissue evidence="1">Gametophyte</tissue>
    </source>
</reference>
<evidence type="ECO:0000313" key="2">
    <source>
        <dbReference type="Proteomes" id="UP000798662"/>
    </source>
</evidence>